<dbReference type="SUPFAM" id="SSF140453">
    <property type="entry name" value="EsxAB dimer-like"/>
    <property type="match status" value="1"/>
</dbReference>
<dbReference type="EMBL" id="RFFI01000167">
    <property type="protein sequence ID" value="RMI03577.1"/>
    <property type="molecule type" value="Genomic_DNA"/>
</dbReference>
<proteinExistence type="predicted"/>
<protein>
    <submittedName>
        <fullName evidence="3">WXG100 family type VII secretion target</fullName>
    </submittedName>
</protein>
<reference evidence="3 4" key="1">
    <citation type="submission" date="2018-10" db="EMBL/GenBank/DDBJ databases">
        <title>Isolation, diversity and antifungal activity of actinobacteria from wheat.</title>
        <authorList>
            <person name="Han C."/>
        </authorList>
    </citation>
    <scope>NUCLEOTIDE SEQUENCE [LARGE SCALE GENOMIC DNA]</scope>
    <source>
        <strain evidence="3 4">NEAU-YY56</strain>
    </source>
</reference>
<evidence type="ECO:0000313" key="2">
    <source>
        <dbReference type="EMBL" id="RMI03577.1"/>
    </source>
</evidence>
<name>A0A3M2JKA1_9CELL</name>
<evidence type="ECO:0000313" key="4">
    <source>
        <dbReference type="Proteomes" id="UP000269289"/>
    </source>
</evidence>
<dbReference type="EMBL" id="RFFI01000013">
    <property type="protein sequence ID" value="RMI13544.1"/>
    <property type="molecule type" value="Genomic_DNA"/>
</dbReference>
<keyword evidence="4" id="KW-1185">Reference proteome</keyword>
<evidence type="ECO:0000313" key="3">
    <source>
        <dbReference type="EMBL" id="RMI13544.1"/>
    </source>
</evidence>
<evidence type="ECO:0000256" key="1">
    <source>
        <dbReference type="SAM" id="MobiDB-lite"/>
    </source>
</evidence>
<feature type="compositionally biased region" description="Polar residues" evidence="1">
    <location>
        <begin position="15"/>
        <end position="33"/>
    </location>
</feature>
<gene>
    <name evidence="3" type="ORF">EBM89_03795</name>
    <name evidence="2" type="ORF">EBM89_19140</name>
</gene>
<accession>A0A3M2JKA1</accession>
<feature type="region of interest" description="Disordered" evidence="1">
    <location>
        <begin position="14"/>
        <end position="33"/>
    </location>
</feature>
<dbReference type="AlphaFoldDB" id="A0A3M2JKA1"/>
<organism evidence="3 4">
    <name type="scientific">Cellulomonas triticagri</name>
    <dbReference type="NCBI Taxonomy" id="2483352"/>
    <lineage>
        <taxon>Bacteria</taxon>
        <taxon>Bacillati</taxon>
        <taxon>Actinomycetota</taxon>
        <taxon>Actinomycetes</taxon>
        <taxon>Micrococcales</taxon>
        <taxon>Cellulomonadaceae</taxon>
        <taxon>Cellulomonas</taxon>
    </lineage>
</organism>
<dbReference type="InterPro" id="IPR036689">
    <property type="entry name" value="ESAT-6-like_sf"/>
</dbReference>
<comment type="caution">
    <text evidence="3">The sequence shown here is derived from an EMBL/GenBank/DDBJ whole genome shotgun (WGS) entry which is preliminary data.</text>
</comment>
<dbReference type="Proteomes" id="UP000269289">
    <property type="component" value="Unassembled WGS sequence"/>
</dbReference>
<dbReference type="Gene3D" id="1.10.287.1060">
    <property type="entry name" value="ESAT-6-like"/>
    <property type="match status" value="1"/>
</dbReference>
<sequence>LTDMKALLADVGRAVSTSGEDYQSTERSNAARW</sequence>
<feature type="non-terminal residue" evidence="3">
    <location>
        <position position="1"/>
    </location>
</feature>